<name>A0A2T4A3N5_TRIHA</name>
<keyword evidence="1" id="KW-1133">Transmembrane helix</keyword>
<dbReference type="Proteomes" id="UP000241690">
    <property type="component" value="Unassembled WGS sequence"/>
</dbReference>
<dbReference type="EMBL" id="KZ679685">
    <property type="protein sequence ID" value="PTB51671.1"/>
    <property type="molecule type" value="Genomic_DNA"/>
</dbReference>
<protein>
    <submittedName>
        <fullName evidence="2">Uncharacterized protein</fullName>
    </submittedName>
</protein>
<keyword evidence="1" id="KW-0472">Membrane</keyword>
<organism evidence="2 3">
    <name type="scientific">Trichoderma harzianum CBS 226.95</name>
    <dbReference type="NCBI Taxonomy" id="983964"/>
    <lineage>
        <taxon>Eukaryota</taxon>
        <taxon>Fungi</taxon>
        <taxon>Dikarya</taxon>
        <taxon>Ascomycota</taxon>
        <taxon>Pezizomycotina</taxon>
        <taxon>Sordariomycetes</taxon>
        <taxon>Hypocreomycetidae</taxon>
        <taxon>Hypocreales</taxon>
        <taxon>Hypocreaceae</taxon>
        <taxon>Trichoderma</taxon>
    </lineage>
</organism>
<sequence>MYGVRSTELFACTSILKCGEERQESKHALSHVKMDGCSSRRVPCPVAPSRFEFHEMRHGQLLTRLLVPGPKHALSLRLGDEARKKRKCHGERREGQWEERECHPGRQLKLLPLSYLVHIPVFVCISRYIRVLVVLVVVVRV</sequence>
<reference evidence="2 3" key="1">
    <citation type="submission" date="2016-07" db="EMBL/GenBank/DDBJ databases">
        <title>Multiple horizontal gene transfer events from other fungi enriched the ability of initially mycotrophic Trichoderma (Ascomycota) to feed on dead plant biomass.</title>
        <authorList>
            <consortium name="DOE Joint Genome Institute"/>
            <person name="Aerts A."/>
            <person name="Atanasova L."/>
            <person name="Chenthamara K."/>
            <person name="Zhang J."/>
            <person name="Grujic M."/>
            <person name="Henrissat B."/>
            <person name="Kuo A."/>
            <person name="Salamov A."/>
            <person name="Lipzen A."/>
            <person name="Labutti K."/>
            <person name="Barry K."/>
            <person name="Miao Y."/>
            <person name="Rahimi M.J."/>
            <person name="Shen Q."/>
            <person name="Grigoriev I.V."/>
            <person name="Kubicek C.P."/>
            <person name="Druzhinina I.S."/>
        </authorList>
    </citation>
    <scope>NUCLEOTIDE SEQUENCE [LARGE SCALE GENOMIC DNA]</scope>
    <source>
        <strain evidence="2 3">CBS 226.95</strain>
    </source>
</reference>
<gene>
    <name evidence="2" type="ORF">M431DRAFT_224965</name>
</gene>
<evidence type="ECO:0000313" key="2">
    <source>
        <dbReference type="EMBL" id="PTB51671.1"/>
    </source>
</evidence>
<proteinExistence type="predicted"/>
<dbReference type="AlphaFoldDB" id="A0A2T4A3N5"/>
<keyword evidence="1" id="KW-0812">Transmembrane</keyword>
<evidence type="ECO:0000256" key="1">
    <source>
        <dbReference type="SAM" id="Phobius"/>
    </source>
</evidence>
<evidence type="ECO:0000313" key="3">
    <source>
        <dbReference type="Proteomes" id="UP000241690"/>
    </source>
</evidence>
<dbReference type="GeneID" id="36622154"/>
<dbReference type="RefSeq" id="XP_024771348.1">
    <property type="nucleotide sequence ID" value="XM_024913592.1"/>
</dbReference>
<accession>A0A2T4A3N5</accession>
<feature type="transmembrane region" description="Helical" evidence="1">
    <location>
        <begin position="115"/>
        <end position="139"/>
    </location>
</feature>
<keyword evidence="3" id="KW-1185">Reference proteome</keyword>